<keyword evidence="3" id="KW-1185">Reference proteome</keyword>
<reference evidence="2" key="3">
    <citation type="submission" date="2025-09" db="UniProtKB">
        <authorList>
            <consortium name="Ensembl"/>
        </authorList>
    </citation>
    <scope>IDENTIFICATION</scope>
</reference>
<evidence type="ECO:0000313" key="2">
    <source>
        <dbReference type="Ensembl" id="ENSGAGP00000035393.1"/>
    </source>
</evidence>
<evidence type="ECO:0000313" key="3">
    <source>
        <dbReference type="Proteomes" id="UP000291020"/>
    </source>
</evidence>
<dbReference type="STRING" id="38772.ENSGAGP00000035393"/>
<organism evidence="2 3">
    <name type="scientific">Gopherus agassizii</name>
    <name type="common">Agassiz's desert tortoise</name>
    <dbReference type="NCBI Taxonomy" id="38772"/>
    <lineage>
        <taxon>Eukaryota</taxon>
        <taxon>Metazoa</taxon>
        <taxon>Chordata</taxon>
        <taxon>Craniata</taxon>
        <taxon>Vertebrata</taxon>
        <taxon>Euteleostomi</taxon>
        <taxon>Archelosauria</taxon>
        <taxon>Testudinata</taxon>
        <taxon>Testudines</taxon>
        <taxon>Cryptodira</taxon>
        <taxon>Durocryptodira</taxon>
        <taxon>Testudinoidea</taxon>
        <taxon>Testudinidae</taxon>
        <taxon>Gopherus</taxon>
    </lineage>
</organism>
<dbReference type="GO" id="GO:0007018">
    <property type="term" value="P:microtubule-based movement"/>
    <property type="evidence" value="ECO:0007669"/>
    <property type="project" value="InterPro"/>
</dbReference>
<dbReference type="PANTHER" id="PTHR46532:SF11">
    <property type="entry name" value="DYNEIN AXONEMAL HEAVY CHAIN 12"/>
    <property type="match status" value="1"/>
</dbReference>
<evidence type="ECO:0000259" key="1">
    <source>
        <dbReference type="Pfam" id="PF08385"/>
    </source>
</evidence>
<feature type="domain" description="Dynein heavy chain tail" evidence="1">
    <location>
        <begin position="13"/>
        <end position="167"/>
    </location>
</feature>
<reference evidence="2" key="2">
    <citation type="submission" date="2025-08" db="UniProtKB">
        <authorList>
            <consortium name="Ensembl"/>
        </authorList>
    </citation>
    <scope>IDENTIFICATION</scope>
</reference>
<reference evidence="3" key="1">
    <citation type="journal article" date="2017" name="PLoS ONE">
        <title>The Agassiz's desert tortoise genome provides a resource for the conservation of a threatened species.</title>
        <authorList>
            <person name="Tollis M."/>
            <person name="DeNardo D.F."/>
            <person name="Cornelius J.A."/>
            <person name="Dolby G.A."/>
            <person name="Edwards T."/>
            <person name="Henen B.T."/>
            <person name="Karl A.E."/>
            <person name="Murphy R.W."/>
            <person name="Kusumi K."/>
        </authorList>
    </citation>
    <scope>NUCLEOTIDE SEQUENCE [LARGE SCALE GENOMIC DNA]</scope>
</reference>
<dbReference type="Ensembl" id="ENSGAGT00000040072.1">
    <property type="protein sequence ID" value="ENSGAGP00000035393.1"/>
    <property type="gene ID" value="ENSGAGG00000025156.1"/>
</dbReference>
<dbReference type="GO" id="GO:0051959">
    <property type="term" value="F:dynein light intermediate chain binding"/>
    <property type="evidence" value="ECO:0007669"/>
    <property type="project" value="InterPro"/>
</dbReference>
<dbReference type="Proteomes" id="UP000291020">
    <property type="component" value="Unassembled WGS sequence"/>
</dbReference>
<dbReference type="PANTHER" id="PTHR46532">
    <property type="entry name" value="MALE FERTILITY FACTOR KL5"/>
    <property type="match status" value="1"/>
</dbReference>
<feature type="domain" description="Dynein heavy chain tail" evidence="1">
    <location>
        <begin position="168"/>
        <end position="376"/>
    </location>
</feature>
<sequence length="380" mass="43364">MATVSDKRVDSLLHAIETIIIDWSHQIRDVLSKDSAQPLLDGSNPSPKVEFEFWSSRLVNLQCIHEQLLAPRVNKIAEILKKAKSCYWPALKNVFKEVSAVKLTCFTDGPVVAFKWTQSNVLSSQLSPYIDSVMYTVCLIWANSEHYNTPSRIIVILQEICNLLIEMDKEARLWEFPSSLVFTRMNSFLHRLKTIEELYVTAIEFLKLEKIELGGVRGNILGSMVFQIYEEVSELIKVFADCRYDPLDPAEEEFDEDFAEFQTKIQDLDRRLATIFSQGFNDCNSIESAVKQIHMFGSLLDRPLIKAEVSPHYSTLLEMFNVELDNAKIMYDAQIAATKSGGVPPISKNMPPVAGQLKWTLELQERLETPMKELQAIDHP</sequence>
<dbReference type="InterPro" id="IPR026983">
    <property type="entry name" value="DHC"/>
</dbReference>
<dbReference type="GO" id="GO:0045505">
    <property type="term" value="F:dynein intermediate chain binding"/>
    <property type="evidence" value="ECO:0007669"/>
    <property type="project" value="InterPro"/>
</dbReference>
<dbReference type="AlphaFoldDB" id="A0A452J4J6"/>
<proteinExistence type="predicted"/>
<accession>A0A452J4J6</accession>
<dbReference type="GO" id="GO:0005858">
    <property type="term" value="C:axonemal dynein complex"/>
    <property type="evidence" value="ECO:0007669"/>
    <property type="project" value="TreeGrafter"/>
</dbReference>
<protein>
    <recommendedName>
        <fullName evidence="1">Dynein heavy chain tail domain-containing protein</fullName>
    </recommendedName>
</protein>
<dbReference type="Pfam" id="PF08385">
    <property type="entry name" value="DHC_N1"/>
    <property type="match status" value="2"/>
</dbReference>
<name>A0A452J4J6_9SAUR</name>
<dbReference type="InterPro" id="IPR013594">
    <property type="entry name" value="Dynein_heavy_tail"/>
</dbReference>